<accession>A0A0Q3EXV3</accession>
<keyword evidence="3" id="KW-1185">Reference proteome</keyword>
<name>A0A0Q3EXV3_BRADI</name>
<reference evidence="1 2" key="1">
    <citation type="journal article" date="2010" name="Nature">
        <title>Genome sequencing and analysis of the model grass Brachypodium distachyon.</title>
        <authorList>
            <consortium name="International Brachypodium Initiative"/>
        </authorList>
    </citation>
    <scope>NUCLEOTIDE SEQUENCE [LARGE SCALE GENOMIC DNA]</scope>
    <source>
        <strain evidence="1 2">Bd21</strain>
    </source>
</reference>
<protein>
    <submittedName>
        <fullName evidence="1 2">Uncharacterized protein</fullName>
    </submittedName>
</protein>
<evidence type="ECO:0000313" key="3">
    <source>
        <dbReference type="Proteomes" id="UP000008810"/>
    </source>
</evidence>
<reference evidence="1" key="2">
    <citation type="submission" date="2017-06" db="EMBL/GenBank/DDBJ databases">
        <title>WGS assembly of Brachypodium distachyon.</title>
        <authorList>
            <consortium name="The International Brachypodium Initiative"/>
            <person name="Lucas S."/>
            <person name="Harmon-Smith M."/>
            <person name="Lail K."/>
            <person name="Tice H."/>
            <person name="Grimwood J."/>
            <person name="Bruce D."/>
            <person name="Barry K."/>
            <person name="Shu S."/>
            <person name="Lindquist E."/>
            <person name="Wang M."/>
            <person name="Pitluck S."/>
            <person name="Vogel J.P."/>
            <person name="Garvin D.F."/>
            <person name="Mockler T.C."/>
            <person name="Schmutz J."/>
            <person name="Rokhsar D."/>
            <person name="Bevan M.W."/>
        </authorList>
    </citation>
    <scope>NUCLEOTIDE SEQUENCE</scope>
    <source>
        <strain evidence="1">Bd21</strain>
    </source>
</reference>
<evidence type="ECO:0000313" key="1">
    <source>
        <dbReference type="EMBL" id="KQJ92230.1"/>
    </source>
</evidence>
<dbReference type="EnsemblPlants" id="KQJ92230">
    <property type="protein sequence ID" value="KQJ92230"/>
    <property type="gene ID" value="BRADI_4g42405v3"/>
</dbReference>
<dbReference type="Proteomes" id="UP000008810">
    <property type="component" value="Chromosome 4"/>
</dbReference>
<evidence type="ECO:0000313" key="2">
    <source>
        <dbReference type="EnsemblPlants" id="KQJ92230"/>
    </source>
</evidence>
<organism evidence="1">
    <name type="scientific">Brachypodium distachyon</name>
    <name type="common">Purple false brome</name>
    <name type="synonym">Trachynia distachya</name>
    <dbReference type="NCBI Taxonomy" id="15368"/>
    <lineage>
        <taxon>Eukaryota</taxon>
        <taxon>Viridiplantae</taxon>
        <taxon>Streptophyta</taxon>
        <taxon>Embryophyta</taxon>
        <taxon>Tracheophyta</taxon>
        <taxon>Spermatophyta</taxon>
        <taxon>Magnoliopsida</taxon>
        <taxon>Liliopsida</taxon>
        <taxon>Poales</taxon>
        <taxon>Poaceae</taxon>
        <taxon>BOP clade</taxon>
        <taxon>Pooideae</taxon>
        <taxon>Stipodae</taxon>
        <taxon>Brachypodieae</taxon>
        <taxon>Brachypodium</taxon>
    </lineage>
</organism>
<dbReference type="InParanoid" id="A0A0Q3EXV3"/>
<dbReference type="AlphaFoldDB" id="A0A0Q3EXV3"/>
<proteinExistence type="predicted"/>
<sequence>MRVTSMRIIKFNKIILQESSLDKLVGAMVVHPIVKIQFFDSDVGDFSFSFEKIPSSSQVFSFLNKIIFASVKIELYKYIYKKVSVKKIRHAKFHPISNGSWL</sequence>
<dbReference type="EMBL" id="CM000883">
    <property type="protein sequence ID" value="KQJ92230.1"/>
    <property type="molecule type" value="Genomic_DNA"/>
</dbReference>
<reference evidence="2" key="3">
    <citation type="submission" date="2018-08" db="UniProtKB">
        <authorList>
            <consortium name="EnsemblPlants"/>
        </authorList>
    </citation>
    <scope>IDENTIFICATION</scope>
    <source>
        <strain evidence="2">cv. Bd21</strain>
    </source>
</reference>
<dbReference type="Gramene" id="KQJ92230">
    <property type="protein sequence ID" value="KQJ92230"/>
    <property type="gene ID" value="BRADI_4g42405v3"/>
</dbReference>
<gene>
    <name evidence="1" type="ORF">BRADI_4g42405v3</name>
</gene>